<dbReference type="PANTHER" id="PTHR43877">
    <property type="entry name" value="AMINOALKYLPHOSPHONATE N-ACETYLTRANSFERASE-RELATED-RELATED"/>
    <property type="match status" value="1"/>
</dbReference>
<evidence type="ECO:0000313" key="5">
    <source>
        <dbReference type="Proteomes" id="UP001168540"/>
    </source>
</evidence>
<sequence length="179" mass="20052">MHIDIRRLIPSEAVAYRQLMLEAYQSHPEAFTSSVEERAALPLSWWGERLTEASLAPEVVFAAFDGGRLAGVAGIAFESREKVRHKANLFGMYVPVRYRGQGLGQRLIQAVLNYAKLRGGVRIVQLTVTDDNDAACRLYARCGFLSYGLEPLAVRVGDTFMAKRHMYYDLNIRPAAPHP</sequence>
<dbReference type="Gene3D" id="3.40.630.30">
    <property type="match status" value="1"/>
</dbReference>
<evidence type="ECO:0000259" key="3">
    <source>
        <dbReference type="PROSITE" id="PS51186"/>
    </source>
</evidence>
<dbReference type="Proteomes" id="UP001168540">
    <property type="component" value="Unassembled WGS sequence"/>
</dbReference>
<dbReference type="Pfam" id="PF00583">
    <property type="entry name" value="Acetyltransf_1"/>
    <property type="match status" value="1"/>
</dbReference>
<dbReference type="SUPFAM" id="SSF55729">
    <property type="entry name" value="Acyl-CoA N-acyltransferases (Nat)"/>
    <property type="match status" value="1"/>
</dbReference>
<dbReference type="InterPro" id="IPR000182">
    <property type="entry name" value="GNAT_dom"/>
</dbReference>
<keyword evidence="1" id="KW-0808">Transferase</keyword>
<name>A0ABT7XM71_9NEIS</name>
<keyword evidence="5" id="KW-1185">Reference proteome</keyword>
<dbReference type="PROSITE" id="PS51186">
    <property type="entry name" value="GNAT"/>
    <property type="match status" value="1"/>
</dbReference>
<reference evidence="4" key="1">
    <citation type="submission" date="2023-06" db="EMBL/GenBank/DDBJ databases">
        <authorList>
            <person name="Zhang S."/>
        </authorList>
    </citation>
    <scope>NUCLEOTIDE SEQUENCE</scope>
    <source>
        <strain evidence="4">SG2303</strain>
    </source>
</reference>
<accession>A0ABT7XM71</accession>
<dbReference type="InterPro" id="IPR016181">
    <property type="entry name" value="Acyl_CoA_acyltransferase"/>
</dbReference>
<dbReference type="RefSeq" id="WP_289829468.1">
    <property type="nucleotide sequence ID" value="NZ_JAUEDK010000011.1"/>
</dbReference>
<keyword evidence="2" id="KW-0012">Acyltransferase</keyword>
<organism evidence="4 5">
    <name type="scientific">Crenobacter oryzisoli</name>
    <dbReference type="NCBI Taxonomy" id="3056844"/>
    <lineage>
        <taxon>Bacteria</taxon>
        <taxon>Pseudomonadati</taxon>
        <taxon>Pseudomonadota</taxon>
        <taxon>Betaproteobacteria</taxon>
        <taxon>Neisseriales</taxon>
        <taxon>Neisseriaceae</taxon>
        <taxon>Crenobacter</taxon>
    </lineage>
</organism>
<dbReference type="CDD" id="cd04301">
    <property type="entry name" value="NAT_SF"/>
    <property type="match status" value="1"/>
</dbReference>
<dbReference type="EMBL" id="JAUEDK010000011">
    <property type="protein sequence ID" value="MDN0074881.1"/>
    <property type="molecule type" value="Genomic_DNA"/>
</dbReference>
<evidence type="ECO:0000256" key="1">
    <source>
        <dbReference type="ARBA" id="ARBA00022679"/>
    </source>
</evidence>
<comment type="caution">
    <text evidence="4">The sequence shown here is derived from an EMBL/GenBank/DDBJ whole genome shotgun (WGS) entry which is preliminary data.</text>
</comment>
<dbReference type="InterPro" id="IPR050832">
    <property type="entry name" value="Bact_Acetyltransf"/>
</dbReference>
<feature type="domain" description="N-acetyltransferase" evidence="3">
    <location>
        <begin position="3"/>
        <end position="166"/>
    </location>
</feature>
<protein>
    <submittedName>
        <fullName evidence="4">GNAT family N-acetyltransferase</fullName>
    </submittedName>
</protein>
<evidence type="ECO:0000256" key="2">
    <source>
        <dbReference type="ARBA" id="ARBA00023315"/>
    </source>
</evidence>
<proteinExistence type="predicted"/>
<gene>
    <name evidence="4" type="ORF">QU481_08240</name>
</gene>
<evidence type="ECO:0000313" key="4">
    <source>
        <dbReference type="EMBL" id="MDN0074881.1"/>
    </source>
</evidence>